<dbReference type="EMBL" id="JAAGNC010000170">
    <property type="protein sequence ID" value="NEC60337.1"/>
    <property type="molecule type" value="Genomic_DNA"/>
</dbReference>
<dbReference type="GO" id="GO:0016491">
    <property type="term" value="F:oxidoreductase activity"/>
    <property type="evidence" value="ECO:0007669"/>
    <property type="project" value="UniProtKB-KW"/>
</dbReference>
<dbReference type="STRING" id="112413.SAMN05421854_10933"/>
<protein>
    <submittedName>
        <fullName evidence="4">NAD(P)-dependent dehydrogenase, short-chain alcohol dehydrogenase family</fullName>
    </submittedName>
    <submittedName>
        <fullName evidence="3">SDR family oxidoreductase</fullName>
    </submittedName>
</protein>
<dbReference type="Proteomes" id="UP000470404">
    <property type="component" value="Unassembled WGS sequence"/>
</dbReference>
<dbReference type="PANTHER" id="PTHR43477">
    <property type="entry name" value="DIHYDROANTICAPSIN 7-DEHYDROGENASE"/>
    <property type="match status" value="1"/>
</dbReference>
<dbReference type="InterPro" id="IPR002347">
    <property type="entry name" value="SDR_fam"/>
</dbReference>
<dbReference type="SUPFAM" id="SSF51735">
    <property type="entry name" value="NAD(P)-binding Rossmann-fold domains"/>
    <property type="match status" value="1"/>
</dbReference>
<proteinExistence type="inferred from homology"/>
<dbReference type="OrthoDB" id="9806974at2"/>
<keyword evidence="2" id="KW-0560">Oxidoreductase</keyword>
<evidence type="ECO:0000256" key="2">
    <source>
        <dbReference type="ARBA" id="ARBA00023002"/>
    </source>
</evidence>
<dbReference type="PANTHER" id="PTHR43477:SF1">
    <property type="entry name" value="DIHYDROANTICAPSIN 7-DEHYDROGENASE"/>
    <property type="match status" value="1"/>
</dbReference>
<dbReference type="AlphaFoldDB" id="A0A1I5W2D1"/>
<organism evidence="4 5">
    <name type="scientific">Amycolatopsis rubida</name>
    <dbReference type="NCBI Taxonomy" id="112413"/>
    <lineage>
        <taxon>Bacteria</taxon>
        <taxon>Bacillati</taxon>
        <taxon>Actinomycetota</taxon>
        <taxon>Actinomycetes</taxon>
        <taxon>Pseudonocardiales</taxon>
        <taxon>Pseudonocardiaceae</taxon>
        <taxon>Amycolatopsis</taxon>
    </lineage>
</organism>
<sequence length="241" mass="24598">MSLRDQRVVVIGGSSGMGLATAQAAAAAGASVTIAASGKERLDAALAELPDTCEGFVTDVRDAANVAALFEHVGMLDHLVYTAGDAPHQRPLADLSLEDAQSGFYVRYWGVVSAVKHAAPRIRPGGSIVLTSGIIGVRPTPGAALAAGSVGAVEGLARGLAVDLAPVRVNTVRPGPVHTPMWDGLPQPQLDAMVAAFTERTLTKSVGEADQVAATNVYLMENSFVTGAVITVDGGFVLTGS</sequence>
<dbReference type="Proteomes" id="UP000199137">
    <property type="component" value="Unassembled WGS sequence"/>
</dbReference>
<evidence type="ECO:0000313" key="3">
    <source>
        <dbReference type="EMBL" id="NEC60337.1"/>
    </source>
</evidence>
<accession>A0A1I5W2D1</accession>
<evidence type="ECO:0000313" key="6">
    <source>
        <dbReference type="Proteomes" id="UP000470404"/>
    </source>
</evidence>
<gene>
    <name evidence="3" type="ORF">G3I59_33305</name>
    <name evidence="4" type="ORF">SAMN05421854_10933</name>
</gene>
<evidence type="ECO:0000313" key="4">
    <source>
        <dbReference type="EMBL" id="SFQ13924.1"/>
    </source>
</evidence>
<dbReference type="Pfam" id="PF13561">
    <property type="entry name" value="adh_short_C2"/>
    <property type="match status" value="1"/>
</dbReference>
<dbReference type="Gene3D" id="3.40.50.720">
    <property type="entry name" value="NAD(P)-binding Rossmann-like Domain"/>
    <property type="match status" value="1"/>
</dbReference>
<evidence type="ECO:0000313" key="5">
    <source>
        <dbReference type="Proteomes" id="UP000199137"/>
    </source>
</evidence>
<name>A0A1I5W2D1_9PSEU</name>
<dbReference type="EMBL" id="FOWC01000009">
    <property type="protein sequence ID" value="SFQ13924.1"/>
    <property type="molecule type" value="Genomic_DNA"/>
</dbReference>
<dbReference type="InterPro" id="IPR036291">
    <property type="entry name" value="NAD(P)-bd_dom_sf"/>
</dbReference>
<dbReference type="RefSeq" id="WP_067575222.1">
    <property type="nucleotide sequence ID" value="NZ_FOWC01000009.1"/>
</dbReference>
<dbReference type="InterPro" id="IPR051122">
    <property type="entry name" value="SDR_DHRS6-like"/>
</dbReference>
<keyword evidence="6" id="KW-1185">Reference proteome</keyword>
<reference evidence="4 5" key="1">
    <citation type="submission" date="2016-10" db="EMBL/GenBank/DDBJ databases">
        <authorList>
            <person name="de Groot N.N."/>
        </authorList>
    </citation>
    <scope>NUCLEOTIDE SEQUENCE [LARGE SCALE GENOMIC DNA]</scope>
    <source>
        <strain evidence="4 5">DSM 44637</strain>
    </source>
</reference>
<reference evidence="3 6" key="2">
    <citation type="submission" date="2020-01" db="EMBL/GenBank/DDBJ databases">
        <title>Insect and environment-associated Actinomycetes.</title>
        <authorList>
            <person name="Currrie C."/>
            <person name="Chevrette M."/>
            <person name="Carlson C."/>
            <person name="Stubbendieck R."/>
            <person name="Wendt-Pienkowski E."/>
        </authorList>
    </citation>
    <scope>NUCLEOTIDE SEQUENCE [LARGE SCALE GENOMIC DNA]</scope>
    <source>
        <strain evidence="3 6">SID8386</strain>
    </source>
</reference>
<evidence type="ECO:0000256" key="1">
    <source>
        <dbReference type="ARBA" id="ARBA00006484"/>
    </source>
</evidence>
<dbReference type="PRINTS" id="PR00081">
    <property type="entry name" value="GDHRDH"/>
</dbReference>
<comment type="similarity">
    <text evidence="1">Belongs to the short-chain dehydrogenases/reductases (SDR) family.</text>
</comment>